<gene>
    <name evidence="2" type="primary">LOC114339276</name>
</gene>
<dbReference type="Pfam" id="PF20750">
    <property type="entry name" value="PAP_NTPase"/>
    <property type="match status" value="1"/>
</dbReference>
<dbReference type="InterPro" id="IPR043519">
    <property type="entry name" value="NT_sf"/>
</dbReference>
<feature type="domain" description="Poly(A) polymerase nucleotidyltransferase" evidence="1">
    <location>
        <begin position="28"/>
        <end position="114"/>
    </location>
</feature>
<organism evidence="2">
    <name type="scientific">Diabrotica virgifera virgifera</name>
    <name type="common">western corn rootworm</name>
    <dbReference type="NCBI Taxonomy" id="50390"/>
    <lineage>
        <taxon>Eukaryota</taxon>
        <taxon>Metazoa</taxon>
        <taxon>Ecdysozoa</taxon>
        <taxon>Arthropoda</taxon>
        <taxon>Hexapoda</taxon>
        <taxon>Insecta</taxon>
        <taxon>Pterygota</taxon>
        <taxon>Neoptera</taxon>
        <taxon>Endopterygota</taxon>
        <taxon>Coleoptera</taxon>
        <taxon>Polyphaga</taxon>
        <taxon>Cucujiformia</taxon>
        <taxon>Chrysomeloidea</taxon>
        <taxon>Chrysomelidae</taxon>
        <taxon>Galerucinae</taxon>
        <taxon>Diabroticina</taxon>
        <taxon>Diabroticites</taxon>
        <taxon>Diabrotica</taxon>
    </lineage>
</organism>
<evidence type="ECO:0000313" key="2">
    <source>
        <dbReference type="RefSeq" id="XP_028145705.1"/>
    </source>
</evidence>
<dbReference type="SUPFAM" id="SSF81301">
    <property type="entry name" value="Nucleotidyltransferase"/>
    <property type="match status" value="1"/>
</dbReference>
<dbReference type="GO" id="GO:1990817">
    <property type="term" value="F:poly(A) RNA polymerase activity"/>
    <property type="evidence" value="ECO:0007669"/>
    <property type="project" value="TreeGrafter"/>
</dbReference>
<dbReference type="InterPro" id="IPR048840">
    <property type="entry name" value="PolA_pol_NTPase"/>
</dbReference>
<dbReference type="PANTHER" id="PTHR10682">
    <property type="entry name" value="POLY A POLYMERASE"/>
    <property type="match status" value="1"/>
</dbReference>
<dbReference type="GO" id="GO:0005634">
    <property type="term" value="C:nucleus"/>
    <property type="evidence" value="ECO:0007669"/>
    <property type="project" value="TreeGrafter"/>
</dbReference>
<dbReference type="AlphaFoldDB" id="A0A6P7GPK8"/>
<dbReference type="RefSeq" id="XP_028145705.1">
    <property type="nucleotide sequence ID" value="XM_028289904.1"/>
</dbReference>
<dbReference type="Gene3D" id="3.30.460.10">
    <property type="entry name" value="Beta Polymerase, domain 2"/>
    <property type="match status" value="1"/>
</dbReference>
<sequence length="144" mass="16487">MWQTQAVHITTNNKENHFQKSEDKLTLGMTSAISTAEPKPVDLVKTRELIEALKPFDVFESEQELNKRMHILGKLFSLVKQWIKEVSLSKNMPESVAEQVGGKVYTFGSYRLGNKIIYLELCLGYLELVDLLILCRFGNTEFCT</sequence>
<name>A0A6P7GPK8_DIAVI</name>
<protein>
    <submittedName>
        <fullName evidence="2">Poly(A) polymerase alpha-like</fullName>
    </submittedName>
</protein>
<dbReference type="InParanoid" id="A0A6P7GPK8"/>
<accession>A0A6P7GPK8</accession>
<evidence type="ECO:0000259" key="1">
    <source>
        <dbReference type="Pfam" id="PF20750"/>
    </source>
</evidence>
<proteinExistence type="predicted"/>
<dbReference type="PANTHER" id="PTHR10682:SF10">
    <property type="entry name" value="POLYNUCLEOTIDE ADENYLYLTRANSFERASE"/>
    <property type="match status" value="1"/>
</dbReference>
<reference evidence="2" key="1">
    <citation type="submission" date="2025-08" db="UniProtKB">
        <authorList>
            <consortium name="RefSeq"/>
        </authorList>
    </citation>
    <scope>IDENTIFICATION</scope>
    <source>
        <tissue evidence="2">Whole insect</tissue>
    </source>
</reference>